<accession>A0ABW3NWV0</accession>
<evidence type="ECO:0000259" key="2">
    <source>
        <dbReference type="Pfam" id="PF01323"/>
    </source>
</evidence>
<dbReference type="InterPro" id="IPR036249">
    <property type="entry name" value="Thioredoxin-like_sf"/>
</dbReference>
<keyword evidence="1 3" id="KW-0413">Isomerase</keyword>
<dbReference type="Pfam" id="PF01323">
    <property type="entry name" value="DSBA"/>
    <property type="match status" value="1"/>
</dbReference>
<proteinExistence type="inferred from homology"/>
<dbReference type="PANTHER" id="PTHR42943:SF2">
    <property type="entry name" value="GLUTATHIONE S-TRANSFERASE KAPPA 1"/>
    <property type="match status" value="1"/>
</dbReference>
<evidence type="ECO:0000256" key="1">
    <source>
        <dbReference type="PIRNR" id="PIRNR006386"/>
    </source>
</evidence>
<feature type="domain" description="DSBA-like thioredoxin" evidence="2">
    <location>
        <begin position="5"/>
        <end position="193"/>
    </location>
</feature>
<dbReference type="Proteomes" id="UP001597203">
    <property type="component" value="Unassembled WGS sequence"/>
</dbReference>
<dbReference type="CDD" id="cd03022">
    <property type="entry name" value="DsbA_HCCA_Iso"/>
    <property type="match status" value="1"/>
</dbReference>
<comment type="caution">
    <text evidence="3">The sequence shown here is derived from an EMBL/GenBank/DDBJ whole genome shotgun (WGS) entry which is preliminary data.</text>
</comment>
<dbReference type="InterPro" id="IPR044087">
    <property type="entry name" value="NahD-like"/>
</dbReference>
<name>A0ABW3NWV0_9SPHN</name>
<dbReference type="InterPro" id="IPR001853">
    <property type="entry name" value="DSBA-like_thioredoxin_dom"/>
</dbReference>
<dbReference type="EMBL" id="JBHTLS010000114">
    <property type="protein sequence ID" value="MFD1104876.1"/>
    <property type="molecule type" value="Genomic_DNA"/>
</dbReference>
<protein>
    <recommendedName>
        <fullName evidence="1">2-hydroxychromene-2-carboxylate isomerase</fullName>
        <ecNumber evidence="1">5.99.1.4</ecNumber>
    </recommendedName>
</protein>
<dbReference type="InterPro" id="IPR014440">
    <property type="entry name" value="HCCAis_GSTk"/>
</dbReference>
<dbReference type="PANTHER" id="PTHR42943">
    <property type="entry name" value="GLUTATHIONE S-TRANSFERASE KAPPA"/>
    <property type="match status" value="1"/>
</dbReference>
<reference evidence="4" key="1">
    <citation type="journal article" date="2019" name="Int. J. Syst. Evol. Microbiol.">
        <title>The Global Catalogue of Microorganisms (GCM) 10K type strain sequencing project: providing services to taxonomists for standard genome sequencing and annotation.</title>
        <authorList>
            <consortium name="The Broad Institute Genomics Platform"/>
            <consortium name="The Broad Institute Genome Sequencing Center for Infectious Disease"/>
            <person name="Wu L."/>
            <person name="Ma J."/>
        </authorList>
    </citation>
    <scope>NUCLEOTIDE SEQUENCE [LARGE SCALE GENOMIC DNA]</scope>
    <source>
        <strain evidence="4">CCUG 54329</strain>
    </source>
</reference>
<comment type="similarity">
    <text evidence="1">Belongs to the GST superfamily. NadH family.</text>
</comment>
<dbReference type="EC" id="5.99.1.4" evidence="1"/>
<dbReference type="InterPro" id="IPR051924">
    <property type="entry name" value="GST_Kappa/NadH"/>
</dbReference>
<dbReference type="Gene3D" id="3.40.30.10">
    <property type="entry name" value="Glutaredoxin"/>
    <property type="match status" value="1"/>
</dbReference>
<dbReference type="GO" id="GO:0016853">
    <property type="term" value="F:isomerase activity"/>
    <property type="evidence" value="ECO:0007669"/>
    <property type="project" value="UniProtKB-KW"/>
</dbReference>
<keyword evidence="4" id="KW-1185">Reference proteome</keyword>
<dbReference type="RefSeq" id="WP_380910330.1">
    <property type="nucleotide sequence ID" value="NZ_JBHTLS010000114.1"/>
</dbReference>
<comment type="catalytic activity">
    <reaction evidence="1">
        <text>2-hydroxychromene-2-carboxylate = (3E)-4-(2-hydroxyphenyl)-2-oxobut-3-enoate</text>
        <dbReference type="Rhea" id="RHEA:27401"/>
        <dbReference type="ChEBI" id="CHEBI:59350"/>
        <dbReference type="ChEBI" id="CHEBI:59353"/>
        <dbReference type="EC" id="5.99.1.4"/>
    </reaction>
</comment>
<dbReference type="SUPFAM" id="SSF52833">
    <property type="entry name" value="Thioredoxin-like"/>
    <property type="match status" value="1"/>
</dbReference>
<evidence type="ECO:0000313" key="3">
    <source>
        <dbReference type="EMBL" id="MFD1104876.1"/>
    </source>
</evidence>
<evidence type="ECO:0000313" key="4">
    <source>
        <dbReference type="Proteomes" id="UP001597203"/>
    </source>
</evidence>
<dbReference type="PIRSF" id="PIRSF006386">
    <property type="entry name" value="HCCAis_GSTk"/>
    <property type="match status" value="1"/>
</dbReference>
<organism evidence="3 4">
    <name type="scientific">Sphingobium olei</name>
    <dbReference type="NCBI Taxonomy" id="420955"/>
    <lineage>
        <taxon>Bacteria</taxon>
        <taxon>Pseudomonadati</taxon>
        <taxon>Pseudomonadota</taxon>
        <taxon>Alphaproteobacteria</taxon>
        <taxon>Sphingomonadales</taxon>
        <taxon>Sphingomonadaceae</taxon>
        <taxon>Sphingobium</taxon>
    </lineage>
</organism>
<gene>
    <name evidence="3" type="ORF">ACFQ24_08310</name>
</gene>
<sequence>MTRKIDFYFDFISPFSYLAQLKLPEIARKAGCELEYWPIDIPEAKIAAGNYGPSNREVVPKIKVMMADLNRWAHKYDAPLRFPASFSCKDWNCATLYAREQGKAEAYVAAAYNRIWGQGIDPSDREELRACATEAGLDPEALTAFVDSSLGQNEYRKARSLAYRRGVFGAPLMFVDDQIFWGNDRLDFLQEYLSQPKSFLE</sequence>